<dbReference type="AlphaFoldDB" id="A0ABD0UBY1"/>
<dbReference type="Pfam" id="PF07847">
    <property type="entry name" value="PCO_ADO"/>
    <property type="match status" value="1"/>
</dbReference>
<dbReference type="GO" id="GO:0017172">
    <property type="term" value="F:cysteine dioxygenase activity"/>
    <property type="evidence" value="ECO:0007669"/>
    <property type="project" value="UniProtKB-EC"/>
</dbReference>
<keyword evidence="5" id="KW-0560">Oxidoreductase</keyword>
<evidence type="ECO:0000256" key="6">
    <source>
        <dbReference type="ARBA" id="ARBA00023004"/>
    </source>
</evidence>
<comment type="catalytic activity">
    <reaction evidence="7">
        <text>L-cysteine + O2 = 3-sulfino-L-alanine + H(+)</text>
        <dbReference type="Rhea" id="RHEA:20441"/>
        <dbReference type="ChEBI" id="CHEBI:15378"/>
        <dbReference type="ChEBI" id="CHEBI:15379"/>
        <dbReference type="ChEBI" id="CHEBI:35235"/>
        <dbReference type="ChEBI" id="CHEBI:61085"/>
        <dbReference type="EC" id="1.13.11.20"/>
    </reaction>
    <physiologicalReaction direction="left-to-right" evidence="7">
        <dbReference type="Rhea" id="RHEA:20442"/>
    </physiologicalReaction>
</comment>
<accession>A0ABD0UBY1</accession>
<dbReference type="GO" id="GO:0046872">
    <property type="term" value="F:metal ion binding"/>
    <property type="evidence" value="ECO:0007669"/>
    <property type="project" value="UniProtKB-KW"/>
</dbReference>
<comment type="cofactor">
    <cofactor evidence="1">
        <name>Fe(2+)</name>
        <dbReference type="ChEBI" id="CHEBI:29033"/>
    </cofactor>
</comment>
<organism evidence="8 9">
    <name type="scientific">Dendrobium thyrsiflorum</name>
    <name type="common">Pinecone-like raceme dendrobium</name>
    <name type="synonym">Orchid</name>
    <dbReference type="NCBI Taxonomy" id="117978"/>
    <lineage>
        <taxon>Eukaryota</taxon>
        <taxon>Viridiplantae</taxon>
        <taxon>Streptophyta</taxon>
        <taxon>Embryophyta</taxon>
        <taxon>Tracheophyta</taxon>
        <taxon>Spermatophyta</taxon>
        <taxon>Magnoliopsida</taxon>
        <taxon>Liliopsida</taxon>
        <taxon>Asparagales</taxon>
        <taxon>Orchidaceae</taxon>
        <taxon>Epidendroideae</taxon>
        <taxon>Malaxideae</taxon>
        <taxon>Dendrobiinae</taxon>
        <taxon>Dendrobium</taxon>
    </lineage>
</organism>
<dbReference type="EC" id="1.13.11.20" evidence="3"/>
<dbReference type="InterPro" id="IPR012864">
    <property type="entry name" value="PCO/ADO"/>
</dbReference>
<evidence type="ECO:0000256" key="7">
    <source>
        <dbReference type="ARBA" id="ARBA00024284"/>
    </source>
</evidence>
<keyword evidence="6" id="KW-0408">Iron</keyword>
<name>A0ABD0UBY1_DENTH</name>
<evidence type="ECO:0000313" key="9">
    <source>
        <dbReference type="Proteomes" id="UP001552299"/>
    </source>
</evidence>
<evidence type="ECO:0000256" key="2">
    <source>
        <dbReference type="ARBA" id="ARBA00006622"/>
    </source>
</evidence>
<dbReference type="PANTHER" id="PTHR22966:SF1">
    <property type="entry name" value="PLANT CYSTEINE OXIDASE 1"/>
    <property type="match status" value="1"/>
</dbReference>
<comment type="similarity">
    <text evidence="2">Belongs to the cysteine dioxygenase family.</text>
</comment>
<proteinExistence type="inferred from homology"/>
<dbReference type="PANTHER" id="PTHR22966">
    <property type="entry name" value="2-AMINOETHANETHIOL DIOXYGENASE"/>
    <property type="match status" value="1"/>
</dbReference>
<evidence type="ECO:0000256" key="1">
    <source>
        <dbReference type="ARBA" id="ARBA00001954"/>
    </source>
</evidence>
<evidence type="ECO:0000313" key="8">
    <source>
        <dbReference type="EMBL" id="KAL0907723.1"/>
    </source>
</evidence>
<evidence type="ECO:0000256" key="4">
    <source>
        <dbReference type="ARBA" id="ARBA00022723"/>
    </source>
</evidence>
<dbReference type="InterPro" id="IPR014710">
    <property type="entry name" value="RmlC-like_jellyroll"/>
</dbReference>
<dbReference type="SUPFAM" id="SSF51182">
    <property type="entry name" value="RmlC-like cupins"/>
    <property type="match status" value="1"/>
</dbReference>
<sequence>MRLEGELVRKTSGGQLVAKKSNLSSMKGKRRQRRPDCMPSVVQQLFDTCKAVFAEGTAGFIPPPEDVFRIRSILDRLKPEDVGLSPKLPYFKNIDARRPSPITYLHVYACDEFSIGIFCLPPNAVIPLHNHPGMTVFSKIFFGSMHIKSYDWVVVSQDSIEPCRVVLPSGERLAKVKTDAVFTAPCETSILYPSSGGNMHCFTAKTACAFLDVLGPPYSSPERNCTYYFDHAYAKYAGNPDSLIMAKADGYDDAVKTPEHVKEEVGLLADHIPNSRGSTDADARAVDGKAKSISEVLSGMSPLDLGEGEGYGWLQERTGQPEEFLVVGAKYRGHNIVED</sequence>
<gene>
    <name evidence="8" type="ORF">M5K25_022154</name>
</gene>
<reference evidence="8 9" key="1">
    <citation type="journal article" date="2024" name="Plant Biotechnol. J.">
        <title>Dendrobium thyrsiflorum genome and its molecular insights into genes involved in important horticultural traits.</title>
        <authorList>
            <person name="Chen B."/>
            <person name="Wang J.Y."/>
            <person name="Zheng P.J."/>
            <person name="Li K.L."/>
            <person name="Liang Y.M."/>
            <person name="Chen X.F."/>
            <person name="Zhang C."/>
            <person name="Zhao X."/>
            <person name="He X."/>
            <person name="Zhang G.Q."/>
            <person name="Liu Z.J."/>
            <person name="Xu Q."/>
        </authorList>
    </citation>
    <scope>NUCLEOTIDE SEQUENCE [LARGE SCALE GENOMIC DNA]</scope>
    <source>
        <strain evidence="8">GZMU011</strain>
    </source>
</reference>
<evidence type="ECO:0000256" key="5">
    <source>
        <dbReference type="ARBA" id="ARBA00023002"/>
    </source>
</evidence>
<dbReference type="Gene3D" id="2.60.120.10">
    <property type="entry name" value="Jelly Rolls"/>
    <property type="match status" value="1"/>
</dbReference>
<keyword evidence="4" id="KW-0479">Metal-binding</keyword>
<evidence type="ECO:0000256" key="3">
    <source>
        <dbReference type="ARBA" id="ARBA00013133"/>
    </source>
</evidence>
<dbReference type="GO" id="GO:0070483">
    <property type="term" value="P:detection of hypoxia"/>
    <property type="evidence" value="ECO:0007669"/>
    <property type="project" value="UniProtKB-ARBA"/>
</dbReference>
<dbReference type="CDD" id="cd20289">
    <property type="entry name" value="cupin_ADO"/>
    <property type="match status" value="1"/>
</dbReference>
<dbReference type="EMBL" id="JANQDX010000017">
    <property type="protein sequence ID" value="KAL0907723.1"/>
    <property type="molecule type" value="Genomic_DNA"/>
</dbReference>
<keyword evidence="9" id="KW-1185">Reference proteome</keyword>
<dbReference type="Proteomes" id="UP001552299">
    <property type="component" value="Unassembled WGS sequence"/>
</dbReference>
<protein>
    <recommendedName>
        <fullName evidence="3">cysteine dioxygenase</fullName>
        <ecNumber evidence="3">1.13.11.20</ecNumber>
    </recommendedName>
</protein>
<comment type="caution">
    <text evidence="8">The sequence shown here is derived from an EMBL/GenBank/DDBJ whole genome shotgun (WGS) entry which is preliminary data.</text>
</comment>
<dbReference type="InterPro" id="IPR011051">
    <property type="entry name" value="RmlC_Cupin_sf"/>
</dbReference>